<evidence type="ECO:0000313" key="4">
    <source>
        <dbReference type="Proteomes" id="UP001150062"/>
    </source>
</evidence>
<dbReference type="EMBL" id="JAOAOG010000090">
    <property type="protein sequence ID" value="KAJ6250037.1"/>
    <property type="molecule type" value="Genomic_DNA"/>
</dbReference>
<feature type="compositionally biased region" description="Pro residues" evidence="1">
    <location>
        <begin position="111"/>
        <end position="120"/>
    </location>
</feature>
<proteinExistence type="predicted"/>
<evidence type="ECO:0000313" key="3">
    <source>
        <dbReference type="EMBL" id="KAJ6250037.1"/>
    </source>
</evidence>
<gene>
    <name evidence="3" type="ORF">M0813_16723</name>
</gene>
<keyword evidence="2" id="KW-0472">Membrane</keyword>
<accession>A0ABQ8YZH2</accession>
<protein>
    <submittedName>
        <fullName evidence="3">Uncharacterized protein</fullName>
    </submittedName>
</protein>
<reference evidence="3" key="1">
    <citation type="submission" date="2022-08" db="EMBL/GenBank/DDBJ databases">
        <title>Novel sulfate-reducing endosymbionts in the free-living metamonad Anaeramoeba.</title>
        <authorList>
            <person name="Jerlstrom-Hultqvist J."/>
            <person name="Cepicka I."/>
            <person name="Gallot-Lavallee L."/>
            <person name="Salas-Leiva D."/>
            <person name="Curtis B.A."/>
            <person name="Zahonova K."/>
            <person name="Pipaliya S."/>
            <person name="Dacks J."/>
            <person name="Roger A.J."/>
        </authorList>
    </citation>
    <scope>NUCLEOTIDE SEQUENCE</scope>
    <source>
        <strain evidence="3">Schooner1</strain>
    </source>
</reference>
<feature type="transmembrane region" description="Helical" evidence="2">
    <location>
        <begin position="36"/>
        <end position="59"/>
    </location>
</feature>
<sequence length="120" mass="13716">MSTHSDQSHQDLSIFPPHQIVTLDWHPSPLRESHNYLRISGFNSLMGIIFGIFVLNLAFSDNDNSSDNTSTMLKSIQIPEGLMFLQPIRVQLEEQSEEADEDKFGIKKKPIPIPYQSPEY</sequence>
<keyword evidence="4" id="KW-1185">Reference proteome</keyword>
<evidence type="ECO:0000256" key="1">
    <source>
        <dbReference type="SAM" id="MobiDB-lite"/>
    </source>
</evidence>
<keyword evidence="2" id="KW-0812">Transmembrane</keyword>
<evidence type="ECO:0000256" key="2">
    <source>
        <dbReference type="SAM" id="Phobius"/>
    </source>
</evidence>
<organism evidence="3 4">
    <name type="scientific">Anaeramoeba flamelloides</name>
    <dbReference type="NCBI Taxonomy" id="1746091"/>
    <lineage>
        <taxon>Eukaryota</taxon>
        <taxon>Metamonada</taxon>
        <taxon>Anaeramoebidae</taxon>
        <taxon>Anaeramoeba</taxon>
    </lineage>
</organism>
<comment type="caution">
    <text evidence="3">The sequence shown here is derived from an EMBL/GenBank/DDBJ whole genome shotgun (WGS) entry which is preliminary data.</text>
</comment>
<keyword evidence="2" id="KW-1133">Transmembrane helix</keyword>
<name>A0ABQ8YZH2_9EUKA</name>
<feature type="region of interest" description="Disordered" evidence="1">
    <location>
        <begin position="96"/>
        <end position="120"/>
    </location>
</feature>
<dbReference type="Proteomes" id="UP001150062">
    <property type="component" value="Unassembled WGS sequence"/>
</dbReference>